<feature type="region of interest" description="Disordered" evidence="1">
    <location>
        <begin position="123"/>
        <end position="143"/>
    </location>
</feature>
<protein>
    <submittedName>
        <fullName evidence="2">Uncharacterized protein</fullName>
    </submittedName>
</protein>
<feature type="region of interest" description="Disordered" evidence="1">
    <location>
        <begin position="24"/>
        <end position="50"/>
    </location>
</feature>
<sequence length="326" mass="34024">MDAASAAGTASDSAHGQLTTSTATSVGTMRDGSSHHHSNTVSAATPSKPSVNHCAATSANCAERGLLASACCIRSTIWAMRVPAPVCVARSTSGDCRFMLPASTASPSALCTGLLSPVSKASSTSDAPEITTPSTAAALPLGSSTSSPTRTWVIATLRQSSLPGGRTRTAAGSCSINSSAAFRLRWRSPSSISRAVNSKARNITTESKYTMLSPRATLHMLAANALHSPRVTGTSIPRRRLRTSRSAPTRKGQPENNSAGRVSARLAHWKSPRSAAFRPVGSTYPGQANIITCIIASQATRVRSTARRRARRFASSLWCRAFGSGR</sequence>
<evidence type="ECO:0000313" key="2">
    <source>
        <dbReference type="EMBL" id="OIQ74859.1"/>
    </source>
</evidence>
<reference evidence="2" key="1">
    <citation type="submission" date="2016-10" db="EMBL/GenBank/DDBJ databases">
        <title>Sequence of Gallionella enrichment culture.</title>
        <authorList>
            <person name="Poehlein A."/>
            <person name="Muehling M."/>
            <person name="Daniel R."/>
        </authorList>
    </citation>
    <scope>NUCLEOTIDE SEQUENCE</scope>
</reference>
<feature type="region of interest" description="Disordered" evidence="1">
    <location>
        <begin position="230"/>
        <end position="263"/>
    </location>
</feature>
<proteinExistence type="predicted"/>
<feature type="compositionally biased region" description="Polar residues" evidence="1">
    <location>
        <begin position="39"/>
        <end position="50"/>
    </location>
</feature>
<feature type="compositionally biased region" description="Polar residues" evidence="1">
    <location>
        <begin position="123"/>
        <end position="135"/>
    </location>
</feature>
<dbReference type="AlphaFoldDB" id="A0A1J5QBI7"/>
<accession>A0A1J5QBI7</accession>
<gene>
    <name evidence="2" type="ORF">GALL_434820</name>
</gene>
<dbReference type="EMBL" id="MLJW01002361">
    <property type="protein sequence ID" value="OIQ74859.1"/>
    <property type="molecule type" value="Genomic_DNA"/>
</dbReference>
<organism evidence="2">
    <name type="scientific">mine drainage metagenome</name>
    <dbReference type="NCBI Taxonomy" id="410659"/>
    <lineage>
        <taxon>unclassified sequences</taxon>
        <taxon>metagenomes</taxon>
        <taxon>ecological metagenomes</taxon>
    </lineage>
</organism>
<evidence type="ECO:0000256" key="1">
    <source>
        <dbReference type="SAM" id="MobiDB-lite"/>
    </source>
</evidence>
<comment type="caution">
    <text evidence="2">The sequence shown here is derived from an EMBL/GenBank/DDBJ whole genome shotgun (WGS) entry which is preliminary data.</text>
</comment>
<name>A0A1J5QBI7_9ZZZZ</name>